<dbReference type="CDD" id="cd02204">
    <property type="entry name" value="PurL_repeat2"/>
    <property type="match status" value="1"/>
</dbReference>
<dbReference type="RefSeq" id="WP_133956851.1">
    <property type="nucleotide sequence ID" value="NZ_SORI01000004.1"/>
</dbReference>
<keyword evidence="5 8" id="KW-0658">Purine biosynthesis</keyword>
<dbReference type="GO" id="GO:0005737">
    <property type="term" value="C:cytoplasm"/>
    <property type="evidence" value="ECO:0007669"/>
    <property type="project" value="UniProtKB-SubCell"/>
</dbReference>
<feature type="binding site" evidence="8">
    <location>
        <position position="81"/>
    </location>
    <ligand>
        <name>ATP</name>
        <dbReference type="ChEBI" id="CHEBI:30616"/>
    </ligand>
</feature>
<accession>A0A4R8MC30</accession>
<dbReference type="NCBIfam" id="NF002290">
    <property type="entry name" value="PRK01213.1"/>
    <property type="match status" value="1"/>
</dbReference>
<evidence type="ECO:0000256" key="4">
    <source>
        <dbReference type="ARBA" id="ARBA00022741"/>
    </source>
</evidence>
<comment type="subcellular location">
    <subcellularLocation>
        <location evidence="8">Cytoplasm</location>
    </subcellularLocation>
</comment>
<dbReference type="SUPFAM" id="SSF56042">
    <property type="entry name" value="PurM C-terminal domain-like"/>
    <property type="match status" value="2"/>
</dbReference>
<dbReference type="GO" id="GO:0006189">
    <property type="term" value="P:'de novo' IMP biosynthetic process"/>
    <property type="evidence" value="ECO:0007669"/>
    <property type="project" value="UniProtKB-UniRule"/>
</dbReference>
<dbReference type="InterPro" id="IPR016188">
    <property type="entry name" value="PurM-like_N"/>
</dbReference>
<feature type="binding site" evidence="8">
    <location>
        <position position="258"/>
    </location>
    <ligand>
        <name>Mg(2+)</name>
        <dbReference type="ChEBI" id="CHEBI:18420"/>
        <label>2</label>
    </ligand>
</feature>
<evidence type="ECO:0000256" key="2">
    <source>
        <dbReference type="ARBA" id="ARBA00022598"/>
    </source>
</evidence>
<gene>
    <name evidence="8" type="primary">purL</name>
    <name evidence="12" type="ORF">C8D99_10472</name>
</gene>
<dbReference type="InterPro" id="IPR041609">
    <property type="entry name" value="PurL_linker"/>
</dbReference>
<sequence length="717" mass="75800">MDFSKYGIRKEEFAAAEAALGREPNECELRILGVMWSEHCSYKSTKHLLKHFPTRGPKVILGPGENAGIVDLGDGLGAAFKAESHNHPSAVAPYQGAATGVGGIIRDILALGARPVASMDGLFFGDPEHPRTGHLSAGIVKGVGDYGNAVGVPTVGGKTAYDSCYNENPLLNAFCIGLVELDKIVSSQTARPGQLVVLLGSKTGRDGIAGAAFASVELSEDAKESRPSIQIGDPFAEKMLIEACLELKEKNLIVSMQDMGAAGITSSSSEVAAKSGVGMKLHFDRVPLRAEDMEPWEIALSESQERMLLIVEPKNIDEVCSVARKWELDCAVIGETEEGDDYSIFFHGEKVASLPATLIGDGCPPIHWPAEKPADFEKRWNFDLDGLPVPGDWNQALLSLLGTPSMAPKHWISEQYDSMVQLNTVRGPGHPVSVLRVKGKESLIALVLDADPWKCGLDPFSGGAETVARTVRALSVAGAEPLGLTDCLNFPSPEVPGQYWALEECIKGMAAACVALGCPVVSGNVSLYNETKSGAILPTPVVGTVGLIPSPDDYLLSGAWEEGDVLFFVGPCNPSLAGSQYLRSLGLSPAGRPLGFSGEAEKDFSERALRTARAKAARSGRALAGGGLAAALAKDSAESGLGAHITLGIPTRKDVVLFGEGGARALYSVPMSRVPLFKAIWSGYPCLELGRAGGDSLSVDGAFSLTVARLREIWRNN</sequence>
<dbReference type="GO" id="GO:0005524">
    <property type="term" value="F:ATP binding"/>
    <property type="evidence" value="ECO:0007669"/>
    <property type="project" value="UniProtKB-UniRule"/>
</dbReference>
<feature type="active site" description="Proton acceptor" evidence="8">
    <location>
        <position position="85"/>
    </location>
</feature>
<feature type="domain" description="PurM-like N-terminal" evidence="9">
    <location>
        <begin position="64"/>
        <end position="179"/>
    </location>
</feature>
<dbReference type="InterPro" id="IPR036676">
    <property type="entry name" value="PurM-like_C_sf"/>
</dbReference>
<feature type="binding site" evidence="8">
    <location>
        <begin position="302"/>
        <end position="304"/>
    </location>
    <ligand>
        <name>substrate</name>
    </ligand>
</feature>
<dbReference type="NCBIfam" id="TIGR01736">
    <property type="entry name" value="FGAM_synth_II"/>
    <property type="match status" value="1"/>
</dbReference>
<comment type="caution">
    <text evidence="8">Lacks conserved residue(s) required for the propagation of feature annotation.</text>
</comment>
<evidence type="ECO:0000256" key="7">
    <source>
        <dbReference type="ARBA" id="ARBA00022842"/>
    </source>
</evidence>
<feature type="domain" description="PurM-like N-terminal" evidence="9">
    <location>
        <begin position="434"/>
        <end position="548"/>
    </location>
</feature>
<evidence type="ECO:0000256" key="3">
    <source>
        <dbReference type="ARBA" id="ARBA00022723"/>
    </source>
</evidence>
<organism evidence="12 13">
    <name type="scientific">Aminivibrio pyruvatiphilus</name>
    <dbReference type="NCBI Taxonomy" id="1005740"/>
    <lineage>
        <taxon>Bacteria</taxon>
        <taxon>Thermotogati</taxon>
        <taxon>Synergistota</taxon>
        <taxon>Synergistia</taxon>
        <taxon>Synergistales</taxon>
        <taxon>Aminobacteriaceae</taxon>
        <taxon>Aminivibrio</taxon>
    </lineage>
</organism>
<evidence type="ECO:0000259" key="10">
    <source>
        <dbReference type="Pfam" id="PF02769"/>
    </source>
</evidence>
<comment type="subunit">
    <text evidence="8">Monomer. Part of the FGAM synthase complex composed of 1 PurL, 1 PurQ and 2 PurS subunits.</text>
</comment>
<feature type="binding site" evidence="8">
    <location>
        <position position="486"/>
    </location>
    <ligand>
        <name>ATP</name>
        <dbReference type="ChEBI" id="CHEBI:30616"/>
    </ligand>
</feature>
<evidence type="ECO:0000259" key="11">
    <source>
        <dbReference type="Pfam" id="PF18072"/>
    </source>
</evidence>
<dbReference type="Pfam" id="PF02769">
    <property type="entry name" value="AIRS_C"/>
    <property type="match status" value="1"/>
</dbReference>
<comment type="similarity">
    <text evidence="8">Belongs to the FGAMS family.</text>
</comment>
<feature type="binding site" evidence="8">
    <location>
        <position position="526"/>
    </location>
    <ligand>
        <name>substrate</name>
    </ligand>
</feature>
<feature type="binding site" evidence="8">
    <location>
        <position position="523"/>
    </location>
    <ligand>
        <name>ATP</name>
        <dbReference type="ChEBI" id="CHEBI:30616"/>
    </ligand>
</feature>
<evidence type="ECO:0000256" key="5">
    <source>
        <dbReference type="ARBA" id="ARBA00022755"/>
    </source>
</evidence>
<comment type="catalytic activity">
    <reaction evidence="8">
        <text>N(2)-formyl-N(1)-(5-phospho-beta-D-ribosyl)glycinamide + L-glutamine + ATP + H2O = 2-formamido-N(1)-(5-O-phospho-beta-D-ribosyl)acetamidine + L-glutamate + ADP + phosphate + H(+)</text>
        <dbReference type="Rhea" id="RHEA:17129"/>
        <dbReference type="ChEBI" id="CHEBI:15377"/>
        <dbReference type="ChEBI" id="CHEBI:15378"/>
        <dbReference type="ChEBI" id="CHEBI:29985"/>
        <dbReference type="ChEBI" id="CHEBI:30616"/>
        <dbReference type="ChEBI" id="CHEBI:43474"/>
        <dbReference type="ChEBI" id="CHEBI:58359"/>
        <dbReference type="ChEBI" id="CHEBI:147286"/>
        <dbReference type="ChEBI" id="CHEBI:147287"/>
        <dbReference type="ChEBI" id="CHEBI:456216"/>
        <dbReference type="EC" id="6.3.5.3"/>
    </reaction>
</comment>
<dbReference type="FunFam" id="3.30.1330.10:FF:000004">
    <property type="entry name" value="Phosphoribosylformylglycinamidine synthase subunit PurL"/>
    <property type="match status" value="1"/>
</dbReference>
<evidence type="ECO:0000313" key="12">
    <source>
        <dbReference type="EMBL" id="TDY61832.1"/>
    </source>
</evidence>
<dbReference type="HAMAP" id="MF_00420">
    <property type="entry name" value="PurL_2"/>
    <property type="match status" value="1"/>
</dbReference>
<evidence type="ECO:0000313" key="13">
    <source>
        <dbReference type="Proteomes" id="UP000295066"/>
    </source>
</evidence>
<dbReference type="UniPathway" id="UPA00074">
    <property type="reaction ID" value="UER00128"/>
</dbReference>
<feature type="binding site" evidence="8">
    <location>
        <position position="230"/>
    </location>
    <ligand>
        <name>substrate</name>
    </ligand>
</feature>
<proteinExistence type="inferred from homology"/>
<dbReference type="GO" id="GO:0004642">
    <property type="term" value="F:phosphoribosylformylglycinamidine synthase activity"/>
    <property type="evidence" value="ECO:0007669"/>
    <property type="project" value="UniProtKB-UniRule"/>
</dbReference>
<evidence type="ECO:0000256" key="6">
    <source>
        <dbReference type="ARBA" id="ARBA00022840"/>
    </source>
</evidence>
<feature type="domain" description="Phosphoribosylformylglycinamidine synthase linker" evidence="11">
    <location>
        <begin position="8"/>
        <end position="43"/>
    </location>
</feature>
<feature type="binding site" evidence="8">
    <location>
        <position position="107"/>
    </location>
    <ligand>
        <name>Mg(2+)</name>
        <dbReference type="ChEBI" id="CHEBI:18420"/>
        <label>2</label>
    </ligand>
</feature>
<dbReference type="OrthoDB" id="9804441at2"/>
<name>A0A4R8MC30_9BACT</name>
<dbReference type="Pfam" id="PF18072">
    <property type="entry name" value="FGAR-AT_linker"/>
    <property type="match status" value="1"/>
</dbReference>
<dbReference type="CDD" id="cd02203">
    <property type="entry name" value="PurL_repeat1"/>
    <property type="match status" value="1"/>
</dbReference>
<feature type="active site" evidence="8">
    <location>
        <position position="39"/>
    </location>
</feature>
<comment type="pathway">
    <text evidence="8">Purine metabolism; IMP biosynthesis via de novo pathway; 5-amino-1-(5-phospho-D-ribosyl)imidazole from N(2)-formyl-N(1)-(5-phospho-D-ribosyl)glycinamide: step 1/2.</text>
</comment>
<keyword evidence="3 8" id="KW-0479">Metal-binding</keyword>
<comment type="function">
    <text evidence="8">Part of the phosphoribosylformylglycinamidine synthase complex involved in the purines biosynthetic pathway. Catalyzes the ATP-dependent conversion of formylglycinamide ribonucleotide (FGAR) and glutamine to yield formylglycinamidine ribonucleotide (FGAM) and glutamate. The FGAM synthase complex is composed of three subunits. PurQ produces an ammonia molecule by converting glutamine to glutamate. PurL transfers the ammonia molecule to FGAR to form FGAM in an ATP-dependent manner. PurS interacts with PurQ and PurL and is thought to assist in the transfer of the ammonia molecule from PurQ to PurL.</text>
</comment>
<keyword evidence="2 8" id="KW-0436">Ligase</keyword>
<keyword evidence="1 8" id="KW-0963">Cytoplasm</keyword>
<dbReference type="Gene3D" id="3.30.1330.10">
    <property type="entry name" value="PurM-like, N-terminal domain"/>
    <property type="match status" value="2"/>
</dbReference>
<dbReference type="GO" id="GO:0000287">
    <property type="term" value="F:magnesium ion binding"/>
    <property type="evidence" value="ECO:0007669"/>
    <property type="project" value="UniProtKB-UniRule"/>
</dbReference>
<keyword evidence="4 8" id="KW-0547">Nucleotide-binding</keyword>
<protein>
    <recommendedName>
        <fullName evidence="8">Phosphoribosylformylglycinamidine synthase subunit PurL</fullName>
        <shortName evidence="8">FGAM synthase</shortName>
        <ecNumber evidence="8">6.3.5.3</ecNumber>
    </recommendedName>
    <alternativeName>
        <fullName evidence="8">Formylglycinamide ribonucleotide amidotransferase subunit II</fullName>
        <shortName evidence="8">FGAR amidotransferase II</shortName>
        <shortName evidence="8">FGAR-AT II</shortName>
    </alternativeName>
    <alternativeName>
        <fullName evidence="8">Glutamine amidotransferase PurL</fullName>
    </alternativeName>
    <alternativeName>
        <fullName evidence="8">Phosphoribosylformylglycinamidine synthase subunit II</fullName>
    </alternativeName>
</protein>
<keyword evidence="7 8" id="KW-0460">Magnesium</keyword>
<feature type="binding site" evidence="8">
    <location>
        <position position="83"/>
    </location>
    <ligand>
        <name>Mg(2+)</name>
        <dbReference type="ChEBI" id="CHEBI:18420"/>
        <label>1</label>
    </ligand>
</feature>
<keyword evidence="13" id="KW-1185">Reference proteome</keyword>
<dbReference type="InterPro" id="IPR036921">
    <property type="entry name" value="PurM-like_N_sf"/>
</dbReference>
<dbReference type="Gene3D" id="3.90.650.10">
    <property type="entry name" value="PurM-like C-terminal domain"/>
    <property type="match status" value="2"/>
</dbReference>
<feature type="domain" description="PurM-like C-terminal" evidence="10">
    <location>
        <begin position="191"/>
        <end position="345"/>
    </location>
</feature>
<feature type="binding site" evidence="8">
    <location>
        <position position="42"/>
    </location>
    <ligand>
        <name>ATP</name>
        <dbReference type="ChEBI" id="CHEBI:30616"/>
    </ligand>
</feature>
<feature type="binding site" evidence="8">
    <location>
        <begin position="84"/>
        <end position="87"/>
    </location>
    <ligand>
        <name>substrate</name>
    </ligand>
</feature>
<dbReference type="PANTHER" id="PTHR43555:SF1">
    <property type="entry name" value="PHOSPHORIBOSYLFORMYLGLYCINAMIDINE SYNTHASE SUBUNIT PURL"/>
    <property type="match status" value="1"/>
</dbReference>
<evidence type="ECO:0000256" key="8">
    <source>
        <dbReference type="HAMAP-Rule" id="MF_00420"/>
    </source>
</evidence>
<dbReference type="InterPro" id="IPR010074">
    <property type="entry name" value="PRibForGlyAmidine_synth_PurL"/>
</dbReference>
<dbReference type="PIRSF" id="PIRSF001587">
    <property type="entry name" value="FGAM_synthase_II"/>
    <property type="match status" value="1"/>
</dbReference>
<dbReference type="PANTHER" id="PTHR43555">
    <property type="entry name" value="PHOSPHORIBOSYLFORMYLGLYCINAMIDINE SYNTHASE SUBUNIT PURL"/>
    <property type="match status" value="1"/>
</dbReference>
<dbReference type="AlphaFoldDB" id="A0A4R8MC30"/>
<dbReference type="Pfam" id="PF00586">
    <property type="entry name" value="AIRS"/>
    <property type="match status" value="2"/>
</dbReference>
<reference evidence="12 13" key="1">
    <citation type="submission" date="2019-03" db="EMBL/GenBank/DDBJ databases">
        <title>Genomic Encyclopedia of Type Strains, Phase IV (KMG-IV): sequencing the most valuable type-strain genomes for metagenomic binning, comparative biology and taxonomic classification.</title>
        <authorList>
            <person name="Goeker M."/>
        </authorList>
    </citation>
    <scope>NUCLEOTIDE SEQUENCE [LARGE SCALE GENOMIC DNA]</scope>
    <source>
        <strain evidence="12 13">DSM 25964</strain>
    </source>
</reference>
<comment type="caution">
    <text evidence="12">The sequence shown here is derived from an EMBL/GenBank/DDBJ whole genome shotgun (WGS) entry which is preliminary data.</text>
</comment>
<dbReference type="InterPro" id="IPR010918">
    <property type="entry name" value="PurM-like_C_dom"/>
</dbReference>
<dbReference type="EMBL" id="SORI01000004">
    <property type="protein sequence ID" value="TDY61832.1"/>
    <property type="molecule type" value="Genomic_DNA"/>
</dbReference>
<dbReference type="SUPFAM" id="SSF55326">
    <property type="entry name" value="PurM N-terminal domain-like"/>
    <property type="match status" value="2"/>
</dbReference>
<keyword evidence="6 8" id="KW-0067">ATP-binding</keyword>
<evidence type="ECO:0000256" key="1">
    <source>
        <dbReference type="ARBA" id="ARBA00022490"/>
    </source>
</evidence>
<evidence type="ECO:0000259" key="9">
    <source>
        <dbReference type="Pfam" id="PF00586"/>
    </source>
</evidence>
<dbReference type="Proteomes" id="UP000295066">
    <property type="component" value="Unassembled WGS sequence"/>
</dbReference>
<feature type="binding site" evidence="8">
    <location>
        <position position="524"/>
    </location>
    <ligand>
        <name>Mg(2+)</name>
        <dbReference type="ChEBI" id="CHEBI:18420"/>
        <label>1</label>
    </ligand>
</feature>
<feature type="binding site" evidence="8">
    <location>
        <position position="106"/>
    </location>
    <ligand>
        <name>substrate</name>
    </ligand>
</feature>
<dbReference type="EC" id="6.3.5.3" evidence="8"/>